<proteinExistence type="predicted"/>
<dbReference type="InterPro" id="IPR056471">
    <property type="entry name" value="HD-CE"/>
</dbReference>
<sequence length="372" mass="43050">MNIETEFLKFKYTDDSFPDYARKNYISIYNVLKTQFDTQIHPEIKTKILEIEKSGFYNDHGVDHIKMVVDRVSRLISLLNPTFKKIESKNKNLEKFYISPYEIFILLMAINLHDAGHLIASRDDHAKKGTELLSRFDSADLLDRGEKIAIGKIAKVHGGKDDPISRLEPVLSLSNSNIRPQFLAALLRLGDELAEDKSRASNLLLKLKDENTYDKETIMDPTSELYHRFSACLDSISLDNHEIKLHFYVLEDQLLSEYPKVINKKGDIINQFLLDEIYKRTLKTFTETLYCNRYFPASMRFNSVIGEIHLLTKYQEEIHEPIKFFLKENGYPLLQSDDIFELCGKDLIKSNGDKIDGNYIANLIKTRNGQPI</sequence>
<dbReference type="Gene3D" id="1.10.3210.10">
    <property type="entry name" value="Hypothetical protein af1432"/>
    <property type="match status" value="1"/>
</dbReference>
<evidence type="ECO:0000313" key="2">
    <source>
        <dbReference type="EMBL" id="RYU93168.1"/>
    </source>
</evidence>
<dbReference type="OrthoDB" id="791155at2"/>
<dbReference type="RefSeq" id="WP_130023668.1">
    <property type="nucleotide sequence ID" value="NZ_SEWF01000053.1"/>
</dbReference>
<evidence type="ECO:0000313" key="3">
    <source>
        <dbReference type="Proteomes" id="UP000293162"/>
    </source>
</evidence>
<reference evidence="2 3" key="1">
    <citation type="submission" date="2019-02" db="EMBL/GenBank/DDBJ databases">
        <title>Bacterial novel species Emticicia sp. 17J42-9 isolated from soil.</title>
        <authorList>
            <person name="Jung H.-Y."/>
        </authorList>
    </citation>
    <scope>NUCLEOTIDE SEQUENCE [LARGE SCALE GENOMIC DNA]</scope>
    <source>
        <strain evidence="2 3">17J42-9</strain>
    </source>
</reference>
<dbReference type="EMBL" id="SEWF01000053">
    <property type="protein sequence ID" value="RYU93168.1"/>
    <property type="molecule type" value="Genomic_DNA"/>
</dbReference>
<accession>A0A4Q5LU38</accession>
<dbReference type="Proteomes" id="UP000293162">
    <property type="component" value="Unassembled WGS sequence"/>
</dbReference>
<comment type="caution">
    <text evidence="2">The sequence shown here is derived from an EMBL/GenBank/DDBJ whole genome shotgun (WGS) entry which is preliminary data.</text>
</comment>
<dbReference type="Pfam" id="PF24391">
    <property type="entry name" value="HD-CE"/>
    <property type="match status" value="1"/>
</dbReference>
<keyword evidence="3" id="KW-1185">Reference proteome</keyword>
<name>A0A4Q5LU38_9BACT</name>
<feature type="domain" description="HD-CE" evidence="1">
    <location>
        <begin position="57"/>
        <end position="250"/>
    </location>
</feature>
<protein>
    <recommendedName>
        <fullName evidence="1">HD-CE domain-containing protein</fullName>
    </recommendedName>
</protein>
<evidence type="ECO:0000259" key="1">
    <source>
        <dbReference type="Pfam" id="PF24391"/>
    </source>
</evidence>
<gene>
    <name evidence="2" type="ORF">EWM59_23335</name>
</gene>
<organism evidence="2 3">
    <name type="scientific">Emticicia agri</name>
    <dbReference type="NCBI Taxonomy" id="2492393"/>
    <lineage>
        <taxon>Bacteria</taxon>
        <taxon>Pseudomonadati</taxon>
        <taxon>Bacteroidota</taxon>
        <taxon>Cytophagia</taxon>
        <taxon>Cytophagales</taxon>
        <taxon>Leadbetterellaceae</taxon>
        <taxon>Emticicia</taxon>
    </lineage>
</organism>
<dbReference type="AlphaFoldDB" id="A0A4Q5LU38"/>